<organism evidence="1">
    <name type="scientific">human gut metagenome</name>
    <dbReference type="NCBI Taxonomy" id="408170"/>
    <lineage>
        <taxon>unclassified sequences</taxon>
        <taxon>metagenomes</taxon>
        <taxon>organismal metagenomes</taxon>
    </lineage>
</organism>
<evidence type="ECO:0000313" key="1">
    <source>
        <dbReference type="EMBL" id="EKC80292.1"/>
    </source>
</evidence>
<sequence>MKKFKKYIAVLCGSLTLGLGGCNDFLDIYDPAVVTPEYYNTKEGQEKLIVNLYARYRSVFTTYVLQYLGTDMYMSCDESPTAAQFNGYNADLSGLSGTIDSYWATLYKIVQESNILLNRCTPE</sequence>
<dbReference type="SUPFAM" id="SSF48452">
    <property type="entry name" value="TPR-like"/>
    <property type="match status" value="1"/>
</dbReference>
<comment type="caution">
    <text evidence="1">The sequence shown here is derived from an EMBL/GenBank/DDBJ whole genome shotgun (WGS) entry which is preliminary data.</text>
</comment>
<gene>
    <name evidence="1" type="ORF">LEA_01536</name>
</gene>
<dbReference type="InterPro" id="IPR011990">
    <property type="entry name" value="TPR-like_helical_dom_sf"/>
</dbReference>
<dbReference type="Gene3D" id="1.25.40.390">
    <property type="match status" value="1"/>
</dbReference>
<dbReference type="AlphaFoldDB" id="K1U4V1"/>
<dbReference type="PROSITE" id="PS51257">
    <property type="entry name" value="PROKAR_LIPOPROTEIN"/>
    <property type="match status" value="1"/>
</dbReference>
<name>K1U4V1_9ZZZZ</name>
<dbReference type="EMBL" id="AJWY01001068">
    <property type="protein sequence ID" value="EKC80292.1"/>
    <property type="molecule type" value="Genomic_DNA"/>
</dbReference>
<proteinExistence type="predicted"/>
<evidence type="ECO:0008006" key="2">
    <source>
        <dbReference type="Google" id="ProtNLM"/>
    </source>
</evidence>
<accession>K1U4V1</accession>
<feature type="non-terminal residue" evidence="1">
    <location>
        <position position="123"/>
    </location>
</feature>
<protein>
    <recommendedName>
        <fullName evidence="2">RagB/SusD family nutrient uptake outer membrane protein</fullName>
    </recommendedName>
</protein>
<reference evidence="1" key="1">
    <citation type="journal article" date="2013" name="Environ. Microbiol.">
        <title>Microbiota from the distal guts of lean and obese adolescents exhibit partial functional redundancy besides clear differences in community structure.</title>
        <authorList>
            <person name="Ferrer M."/>
            <person name="Ruiz A."/>
            <person name="Lanza F."/>
            <person name="Haange S.B."/>
            <person name="Oberbach A."/>
            <person name="Till H."/>
            <person name="Bargiela R."/>
            <person name="Campoy C."/>
            <person name="Segura M.T."/>
            <person name="Richter M."/>
            <person name="von Bergen M."/>
            <person name="Seifert J."/>
            <person name="Suarez A."/>
        </authorList>
    </citation>
    <scope>NUCLEOTIDE SEQUENCE</scope>
</reference>